<accession>A0A381W6I5</accession>
<evidence type="ECO:0000259" key="1">
    <source>
        <dbReference type="Pfam" id="PF04471"/>
    </source>
</evidence>
<dbReference type="EMBL" id="UINC01010853">
    <property type="protein sequence ID" value="SVA48124.1"/>
    <property type="molecule type" value="Genomic_DNA"/>
</dbReference>
<evidence type="ECO:0000313" key="2">
    <source>
        <dbReference type="EMBL" id="SVA48124.1"/>
    </source>
</evidence>
<dbReference type="AlphaFoldDB" id="A0A381W6I5"/>
<dbReference type="SUPFAM" id="SSF52980">
    <property type="entry name" value="Restriction endonuclease-like"/>
    <property type="match status" value="1"/>
</dbReference>
<feature type="domain" description="Restriction endonuclease type IV Mrr" evidence="1">
    <location>
        <begin position="194"/>
        <end position="306"/>
    </location>
</feature>
<dbReference type="PIRSF" id="PIRSF031853">
    <property type="entry name" value="UPC031853"/>
    <property type="match status" value="1"/>
</dbReference>
<sequence length="336" mass="38520">MSIWVIRGGKFGEYENRFIQESKVYLTRDGLKTDLNKIAEQPELRTVLDDFYPTLPSSKLASWSDQIWNFAYDIQQKDWIVVPSKLSPVLHVGEITGGYNYEKNNSDPYYHSREIKWIEKDIPRGYFPTDILYQLGGFKDVFNADGVEKVFHTMADNEWAQTKDDETSYEQMNELIALLQEISRDQIAQLIRTKFKGHRMAKLVKALMEAKGYSTHMGSSDEAGSDLDILAARGGMGFDDDARICIQVKADDIPVATLDKFLGTMNDVGANYGLLVSWGGFKSNVEQERSNEFFKVRLWNQNDLIDQVLSHYEELDNYIKGEIPLKSFWTIASDLD</sequence>
<gene>
    <name evidence="2" type="ORF">METZ01_LOCUS100978</name>
</gene>
<dbReference type="Pfam" id="PF04471">
    <property type="entry name" value="Mrr_cat"/>
    <property type="match status" value="1"/>
</dbReference>
<reference evidence="2" key="1">
    <citation type="submission" date="2018-05" db="EMBL/GenBank/DDBJ databases">
        <authorList>
            <person name="Lanie J.A."/>
            <person name="Ng W.-L."/>
            <person name="Kazmierczak K.M."/>
            <person name="Andrzejewski T.M."/>
            <person name="Davidsen T.M."/>
            <person name="Wayne K.J."/>
            <person name="Tettelin H."/>
            <person name="Glass J.I."/>
            <person name="Rusch D."/>
            <person name="Podicherti R."/>
            <person name="Tsui H.-C.T."/>
            <person name="Winkler M.E."/>
        </authorList>
    </citation>
    <scope>NUCLEOTIDE SEQUENCE</scope>
</reference>
<proteinExistence type="predicted"/>
<dbReference type="InterPro" id="IPR016984">
    <property type="entry name" value="UCP031853"/>
</dbReference>
<organism evidence="2">
    <name type="scientific">marine metagenome</name>
    <dbReference type="NCBI Taxonomy" id="408172"/>
    <lineage>
        <taxon>unclassified sequences</taxon>
        <taxon>metagenomes</taxon>
        <taxon>ecological metagenomes</taxon>
    </lineage>
</organism>
<dbReference type="GO" id="GO:0004519">
    <property type="term" value="F:endonuclease activity"/>
    <property type="evidence" value="ECO:0007669"/>
    <property type="project" value="InterPro"/>
</dbReference>
<dbReference type="InterPro" id="IPR007560">
    <property type="entry name" value="Restrct_endonuc_IV_Mrr"/>
</dbReference>
<dbReference type="InterPro" id="IPR011335">
    <property type="entry name" value="Restrct_endonuc-II-like"/>
</dbReference>
<name>A0A381W6I5_9ZZZZ</name>
<dbReference type="GO" id="GO:0009307">
    <property type="term" value="P:DNA restriction-modification system"/>
    <property type="evidence" value="ECO:0007669"/>
    <property type="project" value="InterPro"/>
</dbReference>
<protein>
    <recommendedName>
        <fullName evidence="1">Restriction endonuclease type IV Mrr domain-containing protein</fullName>
    </recommendedName>
</protein>
<dbReference type="GO" id="GO:0003677">
    <property type="term" value="F:DNA binding"/>
    <property type="evidence" value="ECO:0007669"/>
    <property type="project" value="InterPro"/>
</dbReference>